<accession>A0ABQ5HHA7</accession>
<evidence type="ECO:0000256" key="1">
    <source>
        <dbReference type="SAM" id="MobiDB-lite"/>
    </source>
</evidence>
<reference evidence="2" key="1">
    <citation type="journal article" date="2022" name="Int. J. Mol. Sci.">
        <title>Draft Genome of Tanacetum Coccineum: Genomic Comparison of Closely Related Tanacetum-Family Plants.</title>
        <authorList>
            <person name="Yamashiro T."/>
            <person name="Shiraishi A."/>
            <person name="Nakayama K."/>
            <person name="Satake H."/>
        </authorList>
    </citation>
    <scope>NUCLEOTIDE SEQUENCE</scope>
</reference>
<evidence type="ECO:0000313" key="2">
    <source>
        <dbReference type="EMBL" id="GJT87301.1"/>
    </source>
</evidence>
<feature type="region of interest" description="Disordered" evidence="1">
    <location>
        <begin position="49"/>
        <end position="74"/>
    </location>
</feature>
<dbReference type="InterPro" id="IPR004252">
    <property type="entry name" value="Probable_transposase_24"/>
</dbReference>
<dbReference type="InterPro" id="IPR051942">
    <property type="entry name" value="DENN_domain_containing_2"/>
</dbReference>
<proteinExistence type="predicted"/>
<gene>
    <name evidence="2" type="ORF">Tco_1069018</name>
</gene>
<reference evidence="2" key="2">
    <citation type="submission" date="2022-01" db="EMBL/GenBank/DDBJ databases">
        <authorList>
            <person name="Yamashiro T."/>
            <person name="Shiraishi A."/>
            <person name="Satake H."/>
            <person name="Nakayama K."/>
        </authorList>
    </citation>
    <scope>NUCLEOTIDE SEQUENCE</scope>
</reference>
<sequence>MFEMTNNDDSFVYACTVMEKGNLAHEQPSSTGWGALFFVHTAEDVSAAAVTPPSPSTRPSLVFSSKGDSGSPLEKLQSQHQRILKEPSRLFESMVVAGLHPSCDIQALKRQYFGRRPEGPGRLRSALSGQHQFRVEPNLEPQVLFVYPPDKQLPLRSKDLLSFCFPDEHHFRKVDSLSVDQGDTDCVIPVRPEIETDSPKKECVAAESVADICDSHVDYNVSNKQSSHEHILNAILPLLRYQQYDSSDSSSSFHGSPSEDRNFRSDVDSADTEEAPFSGQEGTSKMIFLIGLRGLTIKFHPLEHLHPLEFHRPDETILHMTGSTVDLMSCNTSFELAEAHRAFALEEEATALSVWAISCLLAPCVLIMFASEAFQKISAKNKKNRSFNKVPPAVGSLLVARRVYKKKRKGKEVTAIGMYEIAHYSKKTHKMVNEEAEKVLNELRIEEANSTLTPAEICLKQLKHIPGHIKGRSASTRNIFDSTAELTEVESRGISIGKNLQAREEEAIADRELGDWGNIEKVVSSKVLLLGLHDEPMNGKTVSLKESMTSNKNTGSSWIETSIPFVLQDHTNENTRICREIQAISESVQQNALPFTQLQKIGHLFVHVSRSGLGLALPSIVTLGDGVDRVIGVSSEFGVQEMLNGTTENVKLSRSSSVTERATDEHHFRKVDSLSVDQGDTDCVILVHPEIETDSPKKECVAAESVADICDSRVDYNVSNKQPSHEHILNAILPLLRYQQYDSSDSSSR</sequence>
<dbReference type="EMBL" id="BQNB010019627">
    <property type="protein sequence ID" value="GJT87301.1"/>
    <property type="molecule type" value="Genomic_DNA"/>
</dbReference>
<evidence type="ECO:0000313" key="3">
    <source>
        <dbReference type="Proteomes" id="UP001151760"/>
    </source>
</evidence>
<dbReference type="PANTHER" id="PTHR15288:SF30">
    <property type="entry name" value="CDENN DOMAIN, UDENN DOMAIN, TRIPARTITE DENN DOMAIN-CONTAINING PROTEIN"/>
    <property type="match status" value="1"/>
</dbReference>
<comment type="caution">
    <text evidence="2">The sequence shown here is derived from an EMBL/GenBank/DDBJ whole genome shotgun (WGS) entry which is preliminary data.</text>
</comment>
<feature type="compositionally biased region" description="Polar residues" evidence="1">
    <location>
        <begin position="57"/>
        <end position="68"/>
    </location>
</feature>
<dbReference type="PANTHER" id="PTHR15288">
    <property type="entry name" value="DENN DOMAIN-CONTAINING PROTEIN 2"/>
    <property type="match status" value="1"/>
</dbReference>
<dbReference type="Pfam" id="PF03004">
    <property type="entry name" value="Transposase_24"/>
    <property type="match status" value="1"/>
</dbReference>
<organism evidence="2 3">
    <name type="scientific">Tanacetum coccineum</name>
    <dbReference type="NCBI Taxonomy" id="301880"/>
    <lineage>
        <taxon>Eukaryota</taxon>
        <taxon>Viridiplantae</taxon>
        <taxon>Streptophyta</taxon>
        <taxon>Embryophyta</taxon>
        <taxon>Tracheophyta</taxon>
        <taxon>Spermatophyta</taxon>
        <taxon>Magnoliopsida</taxon>
        <taxon>eudicotyledons</taxon>
        <taxon>Gunneridae</taxon>
        <taxon>Pentapetalae</taxon>
        <taxon>asterids</taxon>
        <taxon>campanulids</taxon>
        <taxon>Asterales</taxon>
        <taxon>Asteraceae</taxon>
        <taxon>Asteroideae</taxon>
        <taxon>Anthemideae</taxon>
        <taxon>Anthemidinae</taxon>
        <taxon>Tanacetum</taxon>
    </lineage>
</organism>
<keyword evidence="3" id="KW-1185">Reference proteome</keyword>
<protein>
    <submittedName>
        <fullName evidence="2">DENN (AEX-3) domain-containing protein</fullName>
    </submittedName>
</protein>
<name>A0ABQ5HHA7_9ASTR</name>
<feature type="region of interest" description="Disordered" evidence="1">
    <location>
        <begin position="247"/>
        <end position="279"/>
    </location>
</feature>
<dbReference type="Proteomes" id="UP001151760">
    <property type="component" value="Unassembled WGS sequence"/>
</dbReference>
<feature type="compositionally biased region" description="Basic and acidic residues" evidence="1">
    <location>
        <begin position="257"/>
        <end position="267"/>
    </location>
</feature>